<dbReference type="Pfam" id="PF00656">
    <property type="entry name" value="Peptidase_C14"/>
    <property type="match status" value="1"/>
</dbReference>
<evidence type="ECO:0000313" key="4">
    <source>
        <dbReference type="EMBL" id="AWW38532.1"/>
    </source>
</evidence>
<dbReference type="GO" id="GO:0006508">
    <property type="term" value="P:proteolysis"/>
    <property type="evidence" value="ECO:0007669"/>
    <property type="project" value="InterPro"/>
</dbReference>
<dbReference type="RefSeq" id="WP_112439159.1">
    <property type="nucleotide sequence ID" value="NZ_CP030073.1"/>
</dbReference>
<dbReference type="InterPro" id="IPR011600">
    <property type="entry name" value="Pept_C14_caspase"/>
</dbReference>
<dbReference type="EMBL" id="CP030073">
    <property type="protein sequence ID" value="AWW38532.1"/>
    <property type="molecule type" value="Genomic_DNA"/>
</dbReference>
<feature type="domain" description="Peptidase C14 caspase" evidence="3">
    <location>
        <begin position="11"/>
        <end position="216"/>
    </location>
</feature>
<dbReference type="Gene3D" id="3.40.50.410">
    <property type="entry name" value="von Willebrand factor, type A domain"/>
    <property type="match status" value="1"/>
</dbReference>
<dbReference type="Pfam" id="PF13531">
    <property type="entry name" value="SBP_bac_11"/>
    <property type="match status" value="1"/>
</dbReference>
<keyword evidence="2" id="KW-0472">Membrane</keyword>
<dbReference type="CDD" id="cd00198">
    <property type="entry name" value="vWFA"/>
    <property type="match status" value="1"/>
</dbReference>
<gene>
    <name evidence="4" type="ORF">DN051_19275</name>
</gene>
<evidence type="ECO:0000259" key="3">
    <source>
        <dbReference type="Pfam" id="PF00656"/>
    </source>
</evidence>
<dbReference type="Gene3D" id="3.40.50.1460">
    <property type="match status" value="1"/>
</dbReference>
<feature type="compositionally biased region" description="Basic residues" evidence="1">
    <location>
        <begin position="284"/>
        <end position="294"/>
    </location>
</feature>
<evidence type="ECO:0000256" key="1">
    <source>
        <dbReference type="SAM" id="MobiDB-lite"/>
    </source>
</evidence>
<organism evidence="4 5">
    <name type="scientific">Streptomyces cadmiisoli</name>
    <dbReference type="NCBI Taxonomy" id="2184053"/>
    <lineage>
        <taxon>Bacteria</taxon>
        <taxon>Bacillati</taxon>
        <taxon>Actinomycetota</taxon>
        <taxon>Actinomycetes</taxon>
        <taxon>Kitasatosporales</taxon>
        <taxon>Streptomycetaceae</taxon>
        <taxon>Streptomyces</taxon>
        <taxon>Streptomyces aurantiacus group</taxon>
    </lineage>
</organism>
<keyword evidence="2" id="KW-1133">Transmembrane helix</keyword>
<dbReference type="InterPro" id="IPR036465">
    <property type="entry name" value="vWFA_dom_sf"/>
</dbReference>
<protein>
    <submittedName>
        <fullName evidence="4">VWA domain-containing protein</fullName>
    </submittedName>
</protein>
<dbReference type="Proteomes" id="UP000249616">
    <property type="component" value="Chromosome"/>
</dbReference>
<feature type="region of interest" description="Disordered" evidence="1">
    <location>
        <begin position="243"/>
        <end position="294"/>
    </location>
</feature>
<accession>A0A2Z4J071</accession>
<dbReference type="SUPFAM" id="SSF53300">
    <property type="entry name" value="vWA-like"/>
    <property type="match status" value="1"/>
</dbReference>
<proteinExistence type="predicted"/>
<evidence type="ECO:0000313" key="5">
    <source>
        <dbReference type="Proteomes" id="UP000249616"/>
    </source>
</evidence>
<name>A0A2Z4J071_9ACTN</name>
<feature type="transmembrane region" description="Helical" evidence="2">
    <location>
        <begin position="303"/>
        <end position="325"/>
    </location>
</feature>
<dbReference type="GO" id="GO:0004197">
    <property type="term" value="F:cysteine-type endopeptidase activity"/>
    <property type="evidence" value="ECO:0007669"/>
    <property type="project" value="InterPro"/>
</dbReference>
<keyword evidence="5" id="KW-1185">Reference proteome</keyword>
<dbReference type="AlphaFoldDB" id="A0A2Z4J071"/>
<sequence>MTRFDPRGRKNRALLVGVSAYDFTEPPHGVPGPLPAVGHNLDRLSDVLAAGRVFAEDEVTVARSPSLDDFDRALRTAAEEAEGLLLLYFAGHGAIPSAGDELFLQMRNASVIAGGHAVFPGAEMFTTVLTWLASSPAERIVVVLDCCFAGNAGWIWETFRDKRRVLLLMSVQANHRIDAGDARTPTPFTGQLLDLLDVPGELGFCELSDGLRARMAEGRLETLRGEPWTPQSRTEPDEDVLLSARGPAPAAGGPGTPDPPGQERPTPSAREPTGGRPAGPRPGPARRRVRLPRPVRAGRRAGTVAAVLLIAAALGLGIHGLLGLVGGSAPCAPALELRVLTDPDLEATVGAAAEAYLTSDRNTGDDGCRRSGITVYSAGSADAVTALRRESGAWHEPREDLNPQRDIGPQPDVWIPATLADVARVTTHQDTDALARLEPDDRLIAYSPMVLAVPRGMGVLSLDERAGRPLSEMIRALHERHRDAEVRRPDPEFADGALLATTALFGPPGSDPSRIEREIDPGGPPSPTAADLMCALPDDAAADRRTAAIVPEFLMRSGVGCDRTTRTPRLAQYPGDVPGLEPVFVRVRWQGADLDRSARDDAAGDFRDWLTGDGGEAVFAEAGFRAPDGNRALLETDGRIPEGVLRAPAPLVESAGRDAMETALRKYRDARGPGRVLFLLDSSGSMATRWDGPSGGPGLLAQSLGGLGERDEYGVWAVAGTAPGRSYETLLPFGPHSRGSAREALGGRARVRDAEADPYAALLAALDEMAGRGADDDRPQLIVHLTDDEDAGRLTGARLDDVLDRARSANVPVATVSLVSGGCAAGKPGARISAAAGGRCLDADDELGAGLAAEVARTGTGEG</sequence>
<evidence type="ECO:0000256" key="2">
    <source>
        <dbReference type="SAM" id="Phobius"/>
    </source>
</evidence>
<reference evidence="4 5" key="1">
    <citation type="journal article" date="2019" name="Int. J. Syst. Evol. Microbiol.">
        <title>Streptomyces cadmiisoli sp. nov., a novel actinomycete isolated from cadmium-contaminated soil.</title>
        <authorList>
            <person name="Li K."/>
            <person name="Tang X."/>
            <person name="Zhao J."/>
            <person name="Guo Y."/>
            <person name="Tang Y."/>
            <person name="Gao J."/>
        </authorList>
    </citation>
    <scope>NUCLEOTIDE SEQUENCE [LARGE SCALE GENOMIC DNA]</scope>
    <source>
        <strain evidence="4 5">ZFG47</strain>
    </source>
</reference>
<dbReference type="KEGG" id="scad:DN051_19275"/>
<keyword evidence="2" id="KW-0812">Transmembrane</keyword>